<comment type="similarity">
    <text evidence="4">Belongs to the peptidase M24B family.</text>
</comment>
<evidence type="ECO:0000256" key="3">
    <source>
        <dbReference type="ARBA" id="ARBA00002443"/>
    </source>
</evidence>
<dbReference type="SUPFAM" id="SSF53092">
    <property type="entry name" value="Creatinase/prolidase N-terminal domain"/>
    <property type="match status" value="1"/>
</dbReference>
<proteinExistence type="inferred from homology"/>
<reference evidence="15 16" key="1">
    <citation type="journal article" date="2016" name="BMC Genomics">
        <title>Comparative genomic and transcriptomic analyses of the Fuzhuan brick tea-fermentation fungus Aspergillus cristatus.</title>
        <authorList>
            <person name="Ge Y."/>
            <person name="Wang Y."/>
            <person name="Liu Y."/>
            <person name="Tan Y."/>
            <person name="Ren X."/>
            <person name="Zhang X."/>
            <person name="Hyde K.D."/>
            <person name="Liu Y."/>
            <person name="Liu Z."/>
        </authorList>
    </citation>
    <scope>NUCLEOTIDE SEQUENCE [LARGE SCALE GENOMIC DNA]</scope>
    <source>
        <strain evidence="15 16">GZAAS20.1005</strain>
    </source>
</reference>
<dbReference type="PANTHER" id="PTHR43226">
    <property type="entry name" value="XAA-PRO AMINOPEPTIDASE 3"/>
    <property type="match status" value="1"/>
</dbReference>
<dbReference type="InterPro" id="IPR007865">
    <property type="entry name" value="Aminopep_P_N"/>
</dbReference>
<evidence type="ECO:0000256" key="10">
    <source>
        <dbReference type="ARBA" id="ARBA00023049"/>
    </source>
</evidence>
<dbReference type="InterPro" id="IPR029149">
    <property type="entry name" value="Creatin/AminoP/Spt16_N"/>
</dbReference>
<evidence type="ECO:0000259" key="14">
    <source>
        <dbReference type="SMART" id="SM01011"/>
    </source>
</evidence>
<dbReference type="Pfam" id="PF00557">
    <property type="entry name" value="Peptidase_M24"/>
    <property type="match status" value="1"/>
</dbReference>
<organism evidence="15 16">
    <name type="scientific">Aspergillus cristatus</name>
    <name type="common">Chinese Fuzhuan brick tea-fermentation fungus</name>
    <name type="synonym">Eurotium cristatum</name>
    <dbReference type="NCBI Taxonomy" id="573508"/>
    <lineage>
        <taxon>Eukaryota</taxon>
        <taxon>Fungi</taxon>
        <taxon>Dikarya</taxon>
        <taxon>Ascomycota</taxon>
        <taxon>Pezizomycotina</taxon>
        <taxon>Eurotiomycetes</taxon>
        <taxon>Eurotiomycetidae</taxon>
        <taxon>Eurotiales</taxon>
        <taxon>Aspergillaceae</taxon>
        <taxon>Aspergillus</taxon>
        <taxon>Aspergillus subgen. Aspergillus</taxon>
    </lineage>
</organism>
<evidence type="ECO:0000256" key="9">
    <source>
        <dbReference type="ARBA" id="ARBA00022801"/>
    </source>
</evidence>
<evidence type="ECO:0000256" key="1">
    <source>
        <dbReference type="ARBA" id="ARBA00001424"/>
    </source>
</evidence>
<keyword evidence="16" id="KW-1185">Reference proteome</keyword>
<dbReference type="EMBL" id="JXNT01000008">
    <property type="protein sequence ID" value="ODM17327.1"/>
    <property type="molecule type" value="Genomic_DNA"/>
</dbReference>
<evidence type="ECO:0000256" key="13">
    <source>
        <dbReference type="ARBA" id="ARBA00032413"/>
    </source>
</evidence>
<dbReference type="GO" id="GO:0006508">
    <property type="term" value="P:proteolysis"/>
    <property type="evidence" value="ECO:0007669"/>
    <property type="project" value="UniProtKB-KW"/>
</dbReference>
<comment type="cofactor">
    <cofactor evidence="2">
        <name>Mn(2+)</name>
        <dbReference type="ChEBI" id="CHEBI:29035"/>
    </cofactor>
</comment>
<dbReference type="STRING" id="573508.A0A1E3B8Q5"/>
<dbReference type="Gene3D" id="3.90.230.10">
    <property type="entry name" value="Creatinase/methionine aminopeptidase superfamily"/>
    <property type="match status" value="1"/>
</dbReference>
<dbReference type="OrthoDB" id="4215474at2759"/>
<keyword evidence="11" id="KW-0464">Manganese</keyword>
<comment type="caution">
    <text evidence="15">The sequence shown here is derived from an EMBL/GenBank/DDBJ whole genome shotgun (WGS) entry which is preliminary data.</text>
</comment>
<evidence type="ECO:0000256" key="12">
    <source>
        <dbReference type="ARBA" id="ARBA00030849"/>
    </source>
</evidence>
<evidence type="ECO:0000256" key="5">
    <source>
        <dbReference type="ARBA" id="ARBA00012574"/>
    </source>
</evidence>
<evidence type="ECO:0000313" key="16">
    <source>
        <dbReference type="Proteomes" id="UP000094569"/>
    </source>
</evidence>
<evidence type="ECO:0000256" key="6">
    <source>
        <dbReference type="ARBA" id="ARBA00022438"/>
    </source>
</evidence>
<accession>A0A1E3B8Q5</accession>
<sequence>MLRLSPSWRLAQLKFRKVGVLLPFGTSAEKFTVPNPTLFNDYAWSMPESSDPLDGWSSTEFMTGTYSAKHDIYGQLHFHLKSTLFKFCQKIAMLNLNIHLFQMDVEDLPGRIFRPYRMEVYDYDRIEVSNIADRAYLGPKKTLARFSPIIKDRDQNSHATLLTLFLNATTEMTTIFDAMACYIDTMRAAKQFVPVNLEVMSSMNPADADFVKFLEDTELEEFAYGLHLAIKEKRTVVAKWPLPVIGRLRGPPELSADSGPALMLEHIWIDQDKITECATPPTSMSPCKSLLRQWPRYSPRPFTSALRTCHPLVQRPGISRLASRRTYASSISAADLKFGQPLHETHPHILSPGELTPGITALEYAQRRSKLANKLPQNAIAVLAASEVKYRAAGIFNEYRQDSNFFYLTGFNEPNALAIIANDGSGDNHIFHLYVREKDPKAELWDGARSGTRAAIDVFNADESGDIDRIGDILPNIVSGASAIYTDIPAFDPGRSSLHKYLYGPTTTSEKLKKCVDYSKVRPLRPLLNDMKVFKSEDEVVHMRRLGQAAGRAFTESMSHEFNMEKDLASFLEYNFKVNGCDTSAFVPVVAGGPNALSIHYTRNDDILNDGDLVLTDGGGEWGTYICDITRTWPVNGKFSGPQRDLYTAVLNVHRSCLALCRESAMVSLDRLHTIAENGLKDQLQQLGFDVSGNAMNILFPHHVGHYIGLDVHDCPGYLRSYALKAGQCITVEPGIYVPDSDRWPAKFRGIGIRIEDSVCVGDDHPIVLTPEAVKEVDDIEALRA</sequence>
<comment type="function">
    <text evidence="3">Catalyzes the removal of a penultimate prolyl residue from the N-termini of peptides.</text>
</comment>
<dbReference type="InterPro" id="IPR000994">
    <property type="entry name" value="Pept_M24"/>
</dbReference>
<dbReference type="VEuPathDB" id="FungiDB:SI65_07002"/>
<dbReference type="Gene3D" id="3.40.350.10">
    <property type="entry name" value="Creatinase/prolidase N-terminal domain"/>
    <property type="match status" value="1"/>
</dbReference>
<dbReference type="SUPFAM" id="SSF55920">
    <property type="entry name" value="Creatinase/aminopeptidase"/>
    <property type="match status" value="1"/>
</dbReference>
<keyword evidence="8" id="KW-0479">Metal-binding</keyword>
<feature type="domain" description="Aminopeptidase P N-terminal" evidence="14">
    <location>
        <begin position="359"/>
        <end position="492"/>
    </location>
</feature>
<dbReference type="SMART" id="SM01011">
    <property type="entry name" value="AMP_N"/>
    <property type="match status" value="1"/>
</dbReference>
<dbReference type="EC" id="3.4.11.9" evidence="5"/>
<dbReference type="PANTHER" id="PTHR43226:SF4">
    <property type="entry name" value="XAA-PRO AMINOPEPTIDASE 3"/>
    <property type="match status" value="1"/>
</dbReference>
<protein>
    <recommendedName>
        <fullName evidence="5">Xaa-Pro aminopeptidase</fullName>
        <ecNumber evidence="5">3.4.11.9</ecNumber>
    </recommendedName>
    <alternativeName>
        <fullName evidence="12">Aminoacylproline aminopeptidase</fullName>
    </alternativeName>
    <alternativeName>
        <fullName evidence="13">Prolidase</fullName>
    </alternativeName>
</protein>
<dbReference type="AlphaFoldDB" id="A0A1E3B8Q5"/>
<keyword evidence="10" id="KW-0482">Metalloprotease</keyword>
<dbReference type="GO" id="GO:0030145">
    <property type="term" value="F:manganese ion binding"/>
    <property type="evidence" value="ECO:0007669"/>
    <property type="project" value="InterPro"/>
</dbReference>
<evidence type="ECO:0000256" key="7">
    <source>
        <dbReference type="ARBA" id="ARBA00022670"/>
    </source>
</evidence>
<evidence type="ECO:0000256" key="4">
    <source>
        <dbReference type="ARBA" id="ARBA00008766"/>
    </source>
</evidence>
<dbReference type="InterPro" id="IPR036005">
    <property type="entry name" value="Creatinase/aminopeptidase-like"/>
</dbReference>
<name>A0A1E3B8Q5_ASPCR</name>
<keyword evidence="7" id="KW-0645">Protease</keyword>
<comment type="catalytic activity">
    <reaction evidence="1">
        <text>Release of any N-terminal amino acid, including proline, that is linked to proline, even from a dipeptide or tripeptide.</text>
        <dbReference type="EC" id="3.4.11.9"/>
    </reaction>
</comment>
<keyword evidence="6" id="KW-0031">Aminopeptidase</keyword>
<dbReference type="Pfam" id="PF05195">
    <property type="entry name" value="AMP_N"/>
    <property type="match status" value="1"/>
</dbReference>
<evidence type="ECO:0000256" key="11">
    <source>
        <dbReference type="ARBA" id="ARBA00023211"/>
    </source>
</evidence>
<gene>
    <name evidence="15" type="ORF">SI65_07002</name>
</gene>
<keyword evidence="9" id="KW-0378">Hydrolase</keyword>
<dbReference type="InterPro" id="IPR052433">
    <property type="entry name" value="X-Pro_dipept-like"/>
</dbReference>
<dbReference type="CDD" id="cd01087">
    <property type="entry name" value="Prolidase"/>
    <property type="match status" value="1"/>
</dbReference>
<evidence type="ECO:0000256" key="2">
    <source>
        <dbReference type="ARBA" id="ARBA00001936"/>
    </source>
</evidence>
<dbReference type="GO" id="GO:0070006">
    <property type="term" value="F:metalloaminopeptidase activity"/>
    <property type="evidence" value="ECO:0007669"/>
    <property type="project" value="InterPro"/>
</dbReference>
<dbReference type="Proteomes" id="UP000094569">
    <property type="component" value="Unassembled WGS sequence"/>
</dbReference>
<evidence type="ECO:0000256" key="8">
    <source>
        <dbReference type="ARBA" id="ARBA00022723"/>
    </source>
</evidence>
<dbReference type="GO" id="GO:0005739">
    <property type="term" value="C:mitochondrion"/>
    <property type="evidence" value="ECO:0007669"/>
    <property type="project" value="TreeGrafter"/>
</dbReference>
<evidence type="ECO:0000313" key="15">
    <source>
        <dbReference type="EMBL" id="ODM17327.1"/>
    </source>
</evidence>